<proteinExistence type="predicted"/>
<evidence type="ECO:0000313" key="1">
    <source>
        <dbReference type="EMBL" id="VEI29430.1"/>
    </source>
</evidence>
<dbReference type="InterPro" id="IPR011990">
    <property type="entry name" value="TPR-like_helical_dom_sf"/>
</dbReference>
<dbReference type="GO" id="GO:0008800">
    <property type="term" value="F:beta-lactamase activity"/>
    <property type="evidence" value="ECO:0007669"/>
    <property type="project" value="UniProtKB-EC"/>
</dbReference>
<dbReference type="Pfam" id="PF08238">
    <property type="entry name" value="Sel1"/>
    <property type="match status" value="3"/>
</dbReference>
<dbReference type="InterPro" id="IPR052748">
    <property type="entry name" value="ISR_Activator"/>
</dbReference>
<dbReference type="PROSITE" id="PS51257">
    <property type="entry name" value="PROKAR_LIPOPROTEIN"/>
    <property type="match status" value="1"/>
</dbReference>
<dbReference type="SUPFAM" id="SSF81901">
    <property type="entry name" value="HCP-like"/>
    <property type="match status" value="1"/>
</dbReference>
<dbReference type="SMART" id="SM00671">
    <property type="entry name" value="SEL1"/>
    <property type="match status" value="3"/>
</dbReference>
<dbReference type="PANTHER" id="PTHR45011">
    <property type="entry name" value="DAP3-BINDING CELL DEATH ENHANCER 1"/>
    <property type="match status" value="1"/>
</dbReference>
<sequence>MKSKLSALVATALLAACSTVPQHNEQAKALLDEGIALYQKQDYQHAKPYFEQAQQAGHMKAPRYLGLMYLNGEGIAKNAKTAFAYFMQAAEAGDITGQYWLGHCYENGIGTTKDMTKAVHWYQESAKRGDHISQPAIDALNRLGIKTH</sequence>
<evidence type="ECO:0000313" key="2">
    <source>
        <dbReference type="Proteomes" id="UP000268879"/>
    </source>
</evidence>
<name>A0A448PXV7_HAEPA</name>
<organism evidence="1 2">
    <name type="scientific">Haemophilus parainfluenzae</name>
    <dbReference type="NCBI Taxonomy" id="729"/>
    <lineage>
        <taxon>Bacteria</taxon>
        <taxon>Pseudomonadati</taxon>
        <taxon>Pseudomonadota</taxon>
        <taxon>Gammaproteobacteria</taxon>
        <taxon>Pasteurellales</taxon>
        <taxon>Pasteurellaceae</taxon>
        <taxon>Haemophilus</taxon>
    </lineage>
</organism>
<dbReference type="InterPro" id="IPR006597">
    <property type="entry name" value="Sel1-like"/>
</dbReference>
<dbReference type="RefSeq" id="WP_049357852.1">
    <property type="nucleotide sequence ID" value="NZ_JVYT01000078.1"/>
</dbReference>
<dbReference type="EC" id="3.5.2.6" evidence="1"/>
<gene>
    <name evidence="1" type="primary">hcpA</name>
    <name evidence="1" type="ORF">NCTC10665_00324</name>
</gene>
<protein>
    <submittedName>
        <fullName evidence="1">Sel1 domain-containing protein</fullName>
        <ecNumber evidence="1">3.5.2.6</ecNumber>
    </submittedName>
</protein>
<keyword evidence="1" id="KW-0378">Hydrolase</keyword>
<dbReference type="PANTHER" id="PTHR45011:SF1">
    <property type="entry name" value="DAP3-BINDING CELL DEATH ENHANCER 1"/>
    <property type="match status" value="1"/>
</dbReference>
<dbReference type="AlphaFoldDB" id="A0A448PXV7"/>
<dbReference type="EMBL" id="LR134481">
    <property type="protein sequence ID" value="VEI29430.1"/>
    <property type="molecule type" value="Genomic_DNA"/>
</dbReference>
<dbReference type="Gene3D" id="1.25.40.10">
    <property type="entry name" value="Tetratricopeptide repeat domain"/>
    <property type="match status" value="1"/>
</dbReference>
<accession>A0A448PXV7</accession>
<dbReference type="Proteomes" id="UP000268879">
    <property type="component" value="Chromosome"/>
</dbReference>
<dbReference type="OrthoDB" id="80091at2"/>
<reference evidence="1 2" key="1">
    <citation type="submission" date="2018-12" db="EMBL/GenBank/DDBJ databases">
        <authorList>
            <consortium name="Pathogen Informatics"/>
        </authorList>
    </citation>
    <scope>NUCLEOTIDE SEQUENCE [LARGE SCALE GENOMIC DNA]</scope>
    <source>
        <strain evidence="1 2">NCTC10665</strain>
    </source>
</reference>